<keyword evidence="3" id="KW-1185">Reference proteome</keyword>
<dbReference type="EMBL" id="RAXU01000050">
    <property type="protein sequence ID" value="RKG29853.1"/>
    <property type="molecule type" value="Genomic_DNA"/>
</dbReference>
<evidence type="ECO:0000313" key="3">
    <source>
        <dbReference type="Proteomes" id="UP000269001"/>
    </source>
</evidence>
<feature type="coiled-coil region" evidence="1">
    <location>
        <begin position="277"/>
        <end position="354"/>
    </location>
</feature>
<organism evidence="2 3">
    <name type="scientific">Acinetobacter guerrae</name>
    <dbReference type="NCBI Taxonomy" id="1843371"/>
    <lineage>
        <taxon>Bacteria</taxon>
        <taxon>Pseudomonadati</taxon>
        <taxon>Pseudomonadota</taxon>
        <taxon>Gammaproteobacteria</taxon>
        <taxon>Moraxellales</taxon>
        <taxon>Moraxellaceae</taxon>
        <taxon>Acinetobacter</taxon>
    </lineage>
</organism>
<proteinExistence type="predicted"/>
<dbReference type="AlphaFoldDB" id="A0A3A8ENA6"/>
<protein>
    <submittedName>
        <fullName evidence="2">Phage tail tape measure protein</fullName>
    </submittedName>
</protein>
<dbReference type="Proteomes" id="UP000269001">
    <property type="component" value="Unassembled WGS sequence"/>
</dbReference>
<gene>
    <name evidence="2" type="ORF">D7V21_16870</name>
</gene>
<keyword evidence="1" id="KW-0175">Coiled coil</keyword>
<name>A0A3A8ENA6_9GAMM</name>
<comment type="caution">
    <text evidence="2">The sequence shown here is derived from an EMBL/GenBank/DDBJ whole genome shotgun (WGS) entry which is preliminary data.</text>
</comment>
<evidence type="ECO:0000313" key="2">
    <source>
        <dbReference type="EMBL" id="RKG29853.1"/>
    </source>
</evidence>
<accession>A0A3A8ENA6</accession>
<feature type="non-terminal residue" evidence="2">
    <location>
        <position position="1"/>
    </location>
</feature>
<evidence type="ECO:0000256" key="1">
    <source>
        <dbReference type="SAM" id="Coils"/>
    </source>
</evidence>
<sequence>SSNEQTRNMLKVYQAFSKTGQLSDSQARYFTSEVGRESSFLDKNLFGSHVDKNNQYTNTGIISWQKDRSKSLMSYLKAKGVIDEKGNIKQTQEALDTQAEFLVNELFSQKGYGSSKQALLKNAGYSDLQQIIGKNFIKWDIDGKQIGAGLAAKNQKRQNGYFAQLNQILGSDPSNAQAEIGKLSQFDDTIEKYLEDRGKNQISLRESLYTEEEKLIAEHNKKVKDITEAGFSPEETKSLLAKENQHFEEAFTKRTEIFKRVQDALPQLEQSLLKANGQDLQADLDAVEEKYKQLKADFATLLLTETDPAKAAQYQQLLFKIDFVIDKEQITLQFNDAMKQLNDLQSLRQQKQDNLKLQYDSGQISQPQYSQGLKAIDVEMKPQLQGLIELAKQLAVSLGDAFSVEKLNAMNIELNKTDASFRKFLPTIEQIQESISGGMTTAILDWTDGTKSAGDAFRQFASDFLREIAQMILKQMIFNAVKAASSYMGYSDGGLVTGYSTGGYTGIGGKYEPAGIVHKDEFVIRKESTSQSGAKEFLTYFNRYGMQALNQFKNNGYADGGLVSAPNINVPNIQAPKLNDPVAQIGQASSFSANQQFLLVDDPSRLSDYIKSGEGQETLVVMMSRDPAKFKAALKIGG</sequence>
<reference evidence="2 3" key="1">
    <citation type="submission" date="2018-09" db="EMBL/GenBank/DDBJ databases">
        <title>The draft genome of Acinetobacter spp. strains.</title>
        <authorList>
            <person name="Qin J."/>
            <person name="Feng Y."/>
            <person name="Zong Z."/>
        </authorList>
    </citation>
    <scope>NUCLEOTIDE SEQUENCE [LARGE SCALE GENOMIC DNA]</scope>
    <source>
        <strain evidence="2 3">WCHAc060096</strain>
    </source>
</reference>